<evidence type="ECO:0000256" key="1">
    <source>
        <dbReference type="SAM" id="MobiDB-lite"/>
    </source>
</evidence>
<feature type="compositionally biased region" description="Low complexity" evidence="1">
    <location>
        <begin position="1056"/>
        <end position="1067"/>
    </location>
</feature>
<dbReference type="EMBL" id="BOOQ01000003">
    <property type="protein sequence ID" value="GII44309.1"/>
    <property type="molecule type" value="Genomic_DNA"/>
</dbReference>
<feature type="chain" id="PRO_5035229093" description="IPT/TIG domain-containing protein" evidence="2">
    <location>
        <begin position="20"/>
        <end position="1067"/>
    </location>
</feature>
<sequence length="1067" mass="108943">MLTLAVLLTTLLPVGAAWAATDTVAVAPAARTAVAPARTAAADCPILPTAAFGEADEAVGKAAIPVGGSACFTFTAEQAGLHRVAVDDVHGAYAQVFDGDTQVDCYEPTWGAGWCRLPHAGSYTLKLVNDGVSDMPEAIVSVFPLAATAGCARETGTTYADPPVTGSSPGRLAIMCQPFTGHAGERITVDLGITAYGSSSWWITDGTGDHICPRFNEDDSDGCVLPGDGPYRVLFRVSEIESGFPAGYTLKIRRLSSPQGCASVPLNSYNSAPTTPDPDSDCKIFTAPAAGRYAVYGVSSGSRSVPTVYDHDGKTVCEIWQSPCTVPAAGRYTLITGSPTLILDRAATTGCAPVQLGAHHGAFTADGEVDCLTLPLPQGARMAALTALNEPGPHPDVTVLDADGTTQCDTDTLSAGTCALTGTAPYRALVSAYDGDESIGSYTVVLYRTDAANTCQTLPAGDFTANSPAASFSTGDGVFSTCLTIPADAHSAVENLELRTVSGTAPADVSVLDAAGKQVCSVASWLSNWTTCGLAPGVAHTVLVAGADASAGYTLTRRDVTTTAKGCAATPATAVGGPSSGGALGAQGALGALVCRRVTTGNATDVLHLNVRDALGTAVLWAFDAHGKFACGNTTKACAVTGSTSYQVLVSVWKGRQAPDSYRFDALRIATAAGPAAECTAVPNVSYGYGPISGTLDEQHTAVCAALPTAYRDRFDFTISDTAGGTETAVPALYGKSLADNCVLSLPSDYQCYLNEPSSTAVSPSILVIGLPEKAARTSYRVQLACTGIRCGPEQVSATGVTPATAGNGGKATLTVTGTALHEDDKVQIYRSGSTRRAVTTAVSADRKRLTAVLDLAGATVGTWSLSVVTHNGIEYSLGSFTVTQASLKNTAAAKITGTATVGVKLTVSPGTWTPAATSYSYQWKANGTSVAGATASTYTVPASLLGKKLTVVVTARRTGHANGTATTAAVTVAKGAAPKVTKAPSISGTAKVGRTLTAAHGTWTPAPTSYAYQWYANGKAIKGATHSSLRLGSTQRGKKITVKVTARRTGHADGTATSRATSAVAR</sequence>
<name>A0A8J3UL58_9ACTN</name>
<comment type="caution">
    <text evidence="3">The sequence shown here is derived from an EMBL/GenBank/DDBJ whole genome shotgun (WGS) entry which is preliminary data.</text>
</comment>
<organism evidence="3 4">
    <name type="scientific">Planotetraspora silvatica</name>
    <dbReference type="NCBI Taxonomy" id="234614"/>
    <lineage>
        <taxon>Bacteria</taxon>
        <taxon>Bacillati</taxon>
        <taxon>Actinomycetota</taxon>
        <taxon>Actinomycetes</taxon>
        <taxon>Streptosporangiales</taxon>
        <taxon>Streptosporangiaceae</taxon>
        <taxon>Planotetraspora</taxon>
    </lineage>
</organism>
<protein>
    <recommendedName>
        <fullName evidence="5">IPT/TIG domain-containing protein</fullName>
    </recommendedName>
</protein>
<evidence type="ECO:0000256" key="2">
    <source>
        <dbReference type="SAM" id="SignalP"/>
    </source>
</evidence>
<dbReference type="AlphaFoldDB" id="A0A8J3UL58"/>
<accession>A0A8J3UL58</accession>
<keyword evidence="4" id="KW-1185">Reference proteome</keyword>
<feature type="region of interest" description="Disordered" evidence="1">
    <location>
        <begin position="1047"/>
        <end position="1067"/>
    </location>
</feature>
<evidence type="ECO:0008006" key="5">
    <source>
        <dbReference type="Google" id="ProtNLM"/>
    </source>
</evidence>
<keyword evidence="2" id="KW-0732">Signal</keyword>
<dbReference type="Gene3D" id="2.60.40.2700">
    <property type="match status" value="2"/>
</dbReference>
<evidence type="ECO:0000313" key="3">
    <source>
        <dbReference type="EMBL" id="GII44309.1"/>
    </source>
</evidence>
<evidence type="ECO:0000313" key="4">
    <source>
        <dbReference type="Proteomes" id="UP000644610"/>
    </source>
</evidence>
<reference evidence="3" key="1">
    <citation type="submission" date="2021-01" db="EMBL/GenBank/DDBJ databases">
        <title>Whole genome shotgun sequence of Planotetraspora silvatica NBRC 100141.</title>
        <authorList>
            <person name="Komaki H."/>
            <person name="Tamura T."/>
        </authorList>
    </citation>
    <scope>NUCLEOTIDE SEQUENCE</scope>
    <source>
        <strain evidence="3">NBRC 100141</strain>
    </source>
</reference>
<proteinExistence type="predicted"/>
<feature type="signal peptide" evidence="2">
    <location>
        <begin position="1"/>
        <end position="19"/>
    </location>
</feature>
<dbReference type="Proteomes" id="UP000644610">
    <property type="component" value="Unassembled WGS sequence"/>
</dbReference>
<gene>
    <name evidence="3" type="ORF">Psi02_07330</name>
</gene>